<evidence type="ECO:0000259" key="2">
    <source>
        <dbReference type="Pfam" id="PF22749"/>
    </source>
</evidence>
<gene>
    <name evidence="3" type="ORF">BJ875DRAFT_267881</name>
</gene>
<evidence type="ECO:0000256" key="1">
    <source>
        <dbReference type="SAM" id="MobiDB-lite"/>
    </source>
</evidence>
<dbReference type="EMBL" id="MU251429">
    <property type="protein sequence ID" value="KAG9235573.1"/>
    <property type="molecule type" value="Genomic_DNA"/>
</dbReference>
<accession>A0A9P8C6C0</accession>
<evidence type="ECO:0000313" key="4">
    <source>
        <dbReference type="Proteomes" id="UP000824998"/>
    </source>
</evidence>
<proteinExistence type="predicted"/>
<comment type="caution">
    <text evidence="3">The sequence shown here is derived from an EMBL/GenBank/DDBJ whole genome shotgun (WGS) entry which is preliminary data.</text>
</comment>
<dbReference type="PANTHER" id="PTHR21357">
    <property type="entry name" value="FAM172 FAMILY PROTEIN HOMOLOG CG10038"/>
    <property type="match status" value="1"/>
</dbReference>
<evidence type="ECO:0000313" key="3">
    <source>
        <dbReference type="EMBL" id="KAG9235573.1"/>
    </source>
</evidence>
<feature type="domain" description="Arb2" evidence="2">
    <location>
        <begin position="15"/>
        <end position="296"/>
    </location>
</feature>
<dbReference type="Proteomes" id="UP000824998">
    <property type="component" value="Unassembled WGS sequence"/>
</dbReference>
<feature type="region of interest" description="Disordered" evidence="1">
    <location>
        <begin position="559"/>
        <end position="583"/>
    </location>
</feature>
<dbReference type="GO" id="GO:0005634">
    <property type="term" value="C:nucleus"/>
    <property type="evidence" value="ECO:0007669"/>
    <property type="project" value="TreeGrafter"/>
</dbReference>
<reference evidence="3" key="1">
    <citation type="journal article" date="2021" name="IMA Fungus">
        <title>Genomic characterization of three marine fungi, including Emericellopsis atlantica sp. nov. with signatures of a generalist lifestyle and marine biomass degradation.</title>
        <authorList>
            <person name="Hagestad O.C."/>
            <person name="Hou L."/>
            <person name="Andersen J.H."/>
            <person name="Hansen E.H."/>
            <person name="Altermark B."/>
            <person name="Li C."/>
            <person name="Kuhnert E."/>
            <person name="Cox R.J."/>
            <person name="Crous P.W."/>
            <person name="Spatafora J.W."/>
            <person name="Lail K."/>
            <person name="Amirebrahimi M."/>
            <person name="Lipzen A."/>
            <person name="Pangilinan J."/>
            <person name="Andreopoulos W."/>
            <person name="Hayes R.D."/>
            <person name="Ng V."/>
            <person name="Grigoriev I.V."/>
            <person name="Jackson S.A."/>
            <person name="Sutton T.D.S."/>
            <person name="Dobson A.D.W."/>
            <person name="Rama T."/>
        </authorList>
    </citation>
    <scope>NUCLEOTIDE SEQUENCE</scope>
    <source>
        <strain evidence="3">TRa018bII</strain>
    </source>
</reference>
<keyword evidence="4" id="KW-1185">Reference proteome</keyword>
<dbReference type="AlphaFoldDB" id="A0A9P8C6C0"/>
<dbReference type="PANTHER" id="PTHR21357:SF4">
    <property type="entry name" value="FAM172 FAMILY PROTEIN HOMOLOG CG10038"/>
    <property type="match status" value="1"/>
</dbReference>
<dbReference type="InterPro" id="IPR048263">
    <property type="entry name" value="Arb2"/>
</dbReference>
<dbReference type="GO" id="GO:0035197">
    <property type="term" value="F:siRNA binding"/>
    <property type="evidence" value="ECO:0007669"/>
    <property type="project" value="TreeGrafter"/>
</dbReference>
<sequence>MFHRLQSSLPKDPVFPKDLKELGYFIDKKDEIKSIENPKAYYKFFKTKNDRTNCMQQEAFNECVRKIVLERLERLTMERLLLPFDAQVTDPSVLTLVSRNIVQQKRVIILFYEHTQDLGIFAYRIIGGKGGINQGSAVDFVNHILYHKVPQLTQPASIILANMGQLRWSRKYKKAMTQVSWLALPRSSAVEQPFRMDEIHNTIPGNRNGAEHVNYIFNEVVEQYCPKDATIQVIGVSDGATKFFEFLDDFRNFQKWASRISAFAAVAPINDAGDIRTENFKSWLANRGRAYVMSHQNSGLCLAGPEGGKRSPSHGCPTFSLGEAYYTELLFPKGYKVILDWLDQVSHIPGYVNPTIERSETCSAESDCEDGSVERGWDIDFENQWLSPTEVEKLGTAKDNEKPGEVDTKIEALTLTEKETAEKIKEKYTTLDPKDTKTTAVVDKSLEIEQESIDRLKRVAKTTGNITLLADDLAIDSDIKSKLRAVDVHRTAATKAKDDSGVNTSNSFEMFKESAMEIWKEMQQNRTEINASGDNAVDAEAIVAAAASLVKLSFGEPGAEMSFGGTETTNGKQQPALDEEKST</sequence>
<name>A0A9P8C6C0_9HELO</name>
<organism evidence="3 4">
    <name type="scientific">Amylocarpus encephaloides</name>
    <dbReference type="NCBI Taxonomy" id="45428"/>
    <lineage>
        <taxon>Eukaryota</taxon>
        <taxon>Fungi</taxon>
        <taxon>Dikarya</taxon>
        <taxon>Ascomycota</taxon>
        <taxon>Pezizomycotina</taxon>
        <taxon>Leotiomycetes</taxon>
        <taxon>Helotiales</taxon>
        <taxon>Helotiales incertae sedis</taxon>
        <taxon>Amylocarpus</taxon>
    </lineage>
</organism>
<dbReference type="InterPro" id="IPR053858">
    <property type="entry name" value="Arb2_dom"/>
</dbReference>
<protein>
    <submittedName>
        <fullName evidence="3">Arb2 domain-containing protein</fullName>
    </submittedName>
</protein>
<dbReference type="GO" id="GO:0031048">
    <property type="term" value="P:regulatory ncRNA-mediated heterochromatin formation"/>
    <property type="evidence" value="ECO:0007669"/>
    <property type="project" value="TreeGrafter"/>
</dbReference>
<dbReference type="OrthoDB" id="421951at2759"/>
<dbReference type="Pfam" id="PF22749">
    <property type="entry name" value="Arb2"/>
    <property type="match status" value="1"/>
</dbReference>